<feature type="domain" description="Alcohol dehydrogenase iron-type/glycerol dehydrogenase GldA" evidence="3">
    <location>
        <begin position="9"/>
        <end position="139"/>
    </location>
</feature>
<dbReference type="RefSeq" id="WP_014454330.1">
    <property type="nucleotide sequence ID" value="NC_017098.1"/>
</dbReference>
<dbReference type="Gene3D" id="1.20.1090.10">
    <property type="entry name" value="Dehydroquinate synthase-like - alpha domain"/>
    <property type="match status" value="1"/>
</dbReference>
<protein>
    <submittedName>
        <fullName evidence="5">Alcohol dehydrogenase, class IV</fullName>
    </submittedName>
</protein>
<dbReference type="PANTHER" id="PTHR11496:SF102">
    <property type="entry name" value="ALCOHOL DEHYDROGENASE 4"/>
    <property type="match status" value="1"/>
</dbReference>
<evidence type="ECO:0000256" key="1">
    <source>
        <dbReference type="ARBA" id="ARBA00007358"/>
    </source>
</evidence>
<dbReference type="OrthoDB" id="355310at2"/>
<dbReference type="CDD" id="cd14864">
    <property type="entry name" value="Fe-ADH-like"/>
    <property type="match status" value="1"/>
</dbReference>
<evidence type="ECO:0000259" key="3">
    <source>
        <dbReference type="Pfam" id="PF00465"/>
    </source>
</evidence>
<reference evidence="6" key="1">
    <citation type="journal article" date="2013" name="Stand. Genomic Sci.">
        <title>Complete genome sequence of the halophilic bacterium Spirochaeta africana type strain (Z-7692(T)) from the alkaline Lake Magadi in the East African Rift.</title>
        <authorList>
            <person name="Liolos K."/>
            <person name="Abt B."/>
            <person name="Scheuner C."/>
            <person name="Teshima H."/>
            <person name="Held B."/>
            <person name="Lapidus A."/>
            <person name="Nolan M."/>
            <person name="Lucas S."/>
            <person name="Deshpande S."/>
            <person name="Cheng J.F."/>
            <person name="Tapia R."/>
            <person name="Goodwin L.A."/>
            <person name="Pitluck S."/>
            <person name="Pagani I."/>
            <person name="Ivanova N."/>
            <person name="Mavromatis K."/>
            <person name="Mikhailova N."/>
            <person name="Huntemann M."/>
            <person name="Pati A."/>
            <person name="Chen A."/>
            <person name="Palaniappan K."/>
            <person name="Land M."/>
            <person name="Rohde M."/>
            <person name="Tindall B.J."/>
            <person name="Detter J.C."/>
            <person name="Goker M."/>
            <person name="Bristow J."/>
            <person name="Eisen J.A."/>
            <person name="Markowitz V."/>
            <person name="Hugenholtz P."/>
            <person name="Woyke T."/>
            <person name="Klenk H.P."/>
            <person name="Kyrpides N.C."/>
        </authorList>
    </citation>
    <scope>NUCLEOTIDE SEQUENCE</scope>
    <source>
        <strain evidence="6">ATCC 700263 / DSM 8902 / Z-7692</strain>
    </source>
</reference>
<organism evidence="5 6">
    <name type="scientific">Spirochaeta africana (strain ATCC 700263 / DSM 8902 / Z-7692)</name>
    <dbReference type="NCBI Taxonomy" id="889378"/>
    <lineage>
        <taxon>Bacteria</taxon>
        <taxon>Pseudomonadati</taxon>
        <taxon>Spirochaetota</taxon>
        <taxon>Spirochaetia</taxon>
        <taxon>Spirochaetales</taxon>
        <taxon>Spirochaetaceae</taxon>
        <taxon>Spirochaeta</taxon>
    </lineage>
</organism>
<dbReference type="KEGG" id="sfc:Spiaf_0223"/>
<feature type="domain" description="Fe-containing alcohol dehydrogenase-like C-terminal" evidence="4">
    <location>
        <begin position="191"/>
        <end position="382"/>
    </location>
</feature>
<proteinExistence type="inferred from homology"/>
<name>H9UFN9_SPIAZ</name>
<accession>H9UFN9</accession>
<evidence type="ECO:0000256" key="2">
    <source>
        <dbReference type="ARBA" id="ARBA00023002"/>
    </source>
</evidence>
<evidence type="ECO:0000313" key="5">
    <source>
        <dbReference type="EMBL" id="AFG36332.1"/>
    </source>
</evidence>
<dbReference type="Gene3D" id="3.40.50.1970">
    <property type="match status" value="1"/>
</dbReference>
<dbReference type="Pfam" id="PF00465">
    <property type="entry name" value="Fe-ADH"/>
    <property type="match status" value="1"/>
</dbReference>
<dbReference type="PATRIC" id="fig|889378.3.peg.226"/>
<dbReference type="PANTHER" id="PTHR11496">
    <property type="entry name" value="ALCOHOL DEHYDROGENASE"/>
    <property type="match status" value="1"/>
</dbReference>
<evidence type="ECO:0000313" key="6">
    <source>
        <dbReference type="Proteomes" id="UP000007383"/>
    </source>
</evidence>
<dbReference type="InterPro" id="IPR039697">
    <property type="entry name" value="Alcohol_dehydrogenase_Fe"/>
</dbReference>
<dbReference type="STRING" id="889378.Spiaf_0223"/>
<dbReference type="GO" id="GO:0046872">
    <property type="term" value="F:metal ion binding"/>
    <property type="evidence" value="ECO:0007669"/>
    <property type="project" value="InterPro"/>
</dbReference>
<keyword evidence="6" id="KW-1185">Reference proteome</keyword>
<evidence type="ECO:0000259" key="4">
    <source>
        <dbReference type="Pfam" id="PF25137"/>
    </source>
</evidence>
<dbReference type="eggNOG" id="COG1454">
    <property type="taxonomic scope" value="Bacteria"/>
</dbReference>
<comment type="similarity">
    <text evidence="1">Belongs to the iron-containing alcohol dehydrogenase family.</text>
</comment>
<dbReference type="AlphaFoldDB" id="H9UFN9"/>
<dbReference type="EMBL" id="CP003282">
    <property type="protein sequence ID" value="AFG36332.1"/>
    <property type="molecule type" value="Genomic_DNA"/>
</dbReference>
<dbReference type="InterPro" id="IPR056798">
    <property type="entry name" value="ADH_Fe_C"/>
</dbReference>
<keyword evidence="2" id="KW-0560">Oxidoreductase</keyword>
<dbReference type="InterPro" id="IPR001670">
    <property type="entry name" value="ADH_Fe/GldA"/>
</dbReference>
<dbReference type="Proteomes" id="UP000007383">
    <property type="component" value="Chromosome"/>
</dbReference>
<dbReference type="Pfam" id="PF25137">
    <property type="entry name" value="ADH_Fe_C"/>
    <property type="match status" value="1"/>
</dbReference>
<sequence>MESMYMHIPAEIFSGRGSYEQIGDCARKYGTRVLLISEPVMQDQGICAKIQSELEDKGLSCLRYDDIGPEASHAGLQEAVRLARAGKAQMIVSVGGMRVLMAGRIAALTAGSNRSIRDLLADEQPAERALPCLEIPTSYRNPLQFADRVLVPEETTRVPHMLPMPAGFLRCVIVDPSLTTGLSGKYSAALLMDSILGGIEGYMSHTTGYIGRPLLRDGLQLVSESVLSVYNAPAELRPRIKACEGGLLTGLGLGFGRQGIGGALVYVLGSMYDVPKSWVATVLAPHVAEHWVPIVPQSLAEIAGAMGADTANLSATEAARQVPQILRRMIGQTDLPGRLRELDISMEHAKEAAELVMEFDMIRSCPRFPSLNDVLNLVKRAF</sequence>
<gene>
    <name evidence="5" type="ordered locus">Spiaf_0223</name>
</gene>
<dbReference type="HOGENOM" id="CLU_007207_0_0_12"/>
<dbReference type="SUPFAM" id="SSF56796">
    <property type="entry name" value="Dehydroquinate synthase-like"/>
    <property type="match status" value="1"/>
</dbReference>
<dbReference type="GO" id="GO:0004022">
    <property type="term" value="F:alcohol dehydrogenase (NAD+) activity"/>
    <property type="evidence" value="ECO:0007669"/>
    <property type="project" value="TreeGrafter"/>
</dbReference>